<dbReference type="SMART" id="SM00271">
    <property type="entry name" value="DnaJ"/>
    <property type="match status" value="1"/>
</dbReference>
<proteinExistence type="predicted"/>
<organism evidence="10 11">
    <name type="scientific">Cutaneotrichosporon cavernicola</name>
    <dbReference type="NCBI Taxonomy" id="279322"/>
    <lineage>
        <taxon>Eukaryota</taxon>
        <taxon>Fungi</taxon>
        <taxon>Dikarya</taxon>
        <taxon>Basidiomycota</taxon>
        <taxon>Agaricomycotina</taxon>
        <taxon>Tremellomycetes</taxon>
        <taxon>Trichosporonales</taxon>
        <taxon>Trichosporonaceae</taxon>
        <taxon>Cutaneotrichosporon</taxon>
    </lineage>
</organism>
<dbReference type="KEGG" id="ccac:CcaHIS019_0203580"/>
<dbReference type="Pfam" id="PF00226">
    <property type="entry name" value="DnaJ"/>
    <property type="match status" value="1"/>
</dbReference>
<evidence type="ECO:0000256" key="8">
    <source>
        <dbReference type="SAM" id="SignalP"/>
    </source>
</evidence>
<protein>
    <recommendedName>
        <fullName evidence="9">J domain-containing protein</fullName>
    </recommendedName>
</protein>
<accession>A0AA48IDH1</accession>
<keyword evidence="3 7" id="KW-1133">Transmembrane helix</keyword>
<dbReference type="GeneID" id="85492867"/>
<feature type="compositionally biased region" description="Acidic residues" evidence="6">
    <location>
        <begin position="247"/>
        <end position="266"/>
    </location>
</feature>
<comment type="subcellular location">
    <subcellularLocation>
        <location evidence="5">Endomembrane system</location>
        <topology evidence="5">Single-pass membrane protein</topology>
    </subcellularLocation>
</comment>
<feature type="transmembrane region" description="Helical" evidence="7">
    <location>
        <begin position="128"/>
        <end position="148"/>
    </location>
</feature>
<sequence length="338" mass="37098">MRLSLYALVALVCALTVLAFDSLDHEVFDLVAALEATEGKGTSFYSFLGVESSATNTQISKAYRKRSLELHPDKNPGVANIQERFARLGVVTQILRDSTKRERYNFYYKNGVPTWKGFGYAYSRWRPGLGFVFVFLTLLTSGLHYVVLRMNHARDTRRVTYFTAAARKAASGAKGRRKVRVPMVEGATGGESLELVVDGDAVLLPHADGTSTPLSSIAPEPSLSKTWPAQLTRGVWTKLSKKQTKDGEEEEVEVEEEEIDEVEGYDVQEGTPTPGARKSRAAELRAQRLNKESPATSTAENTEGEEDSASGASGAETRRKKVGGKAAGARRRKMGMKK</sequence>
<feature type="compositionally biased region" description="Basic and acidic residues" evidence="6">
    <location>
        <begin position="280"/>
        <end position="291"/>
    </location>
</feature>
<feature type="region of interest" description="Disordered" evidence="6">
    <location>
        <begin position="241"/>
        <end position="338"/>
    </location>
</feature>
<dbReference type="InterPro" id="IPR052606">
    <property type="entry name" value="DnaJ_domain_protein"/>
</dbReference>
<dbReference type="PROSITE" id="PS00636">
    <property type="entry name" value="DNAJ_1"/>
    <property type="match status" value="1"/>
</dbReference>
<dbReference type="EMBL" id="AP028213">
    <property type="protein sequence ID" value="BEI88996.1"/>
    <property type="molecule type" value="Genomic_DNA"/>
</dbReference>
<dbReference type="Gene3D" id="1.10.287.110">
    <property type="entry name" value="DnaJ domain"/>
    <property type="match status" value="1"/>
</dbReference>
<dbReference type="InterPro" id="IPR018253">
    <property type="entry name" value="DnaJ_domain_CS"/>
</dbReference>
<evidence type="ECO:0000256" key="6">
    <source>
        <dbReference type="SAM" id="MobiDB-lite"/>
    </source>
</evidence>
<keyword evidence="2 8" id="KW-0732">Signal</keyword>
<feature type="chain" id="PRO_5041252826" description="J domain-containing protein" evidence="8">
    <location>
        <begin position="20"/>
        <end position="338"/>
    </location>
</feature>
<dbReference type="CDD" id="cd06257">
    <property type="entry name" value="DnaJ"/>
    <property type="match status" value="1"/>
</dbReference>
<name>A0AA48IDH1_9TREE</name>
<evidence type="ECO:0000256" key="4">
    <source>
        <dbReference type="ARBA" id="ARBA00023136"/>
    </source>
</evidence>
<dbReference type="PRINTS" id="PR00625">
    <property type="entry name" value="JDOMAIN"/>
</dbReference>
<keyword evidence="11" id="KW-1185">Reference proteome</keyword>
<evidence type="ECO:0000256" key="7">
    <source>
        <dbReference type="SAM" id="Phobius"/>
    </source>
</evidence>
<dbReference type="AlphaFoldDB" id="A0AA48IDH1"/>
<dbReference type="InterPro" id="IPR036869">
    <property type="entry name" value="J_dom_sf"/>
</dbReference>
<dbReference type="RefSeq" id="XP_060454262.1">
    <property type="nucleotide sequence ID" value="XM_060597361.1"/>
</dbReference>
<dbReference type="PANTHER" id="PTHR44653">
    <property type="entry name" value="DNAJ HOMOLOG SUBFAMILY C MEMBER 1"/>
    <property type="match status" value="1"/>
</dbReference>
<dbReference type="Proteomes" id="UP001233271">
    <property type="component" value="Chromosome 2"/>
</dbReference>
<gene>
    <name evidence="10" type="ORF">CcaverHIS019_0203580</name>
</gene>
<dbReference type="GO" id="GO:0012505">
    <property type="term" value="C:endomembrane system"/>
    <property type="evidence" value="ECO:0007669"/>
    <property type="project" value="UniProtKB-SubCell"/>
</dbReference>
<dbReference type="PANTHER" id="PTHR44653:SF2">
    <property type="entry name" value="DNAJ HOMOLOG SUBFAMILY C MEMBER 1"/>
    <property type="match status" value="1"/>
</dbReference>
<keyword evidence="4 7" id="KW-0472">Membrane</keyword>
<evidence type="ECO:0000259" key="9">
    <source>
        <dbReference type="PROSITE" id="PS50076"/>
    </source>
</evidence>
<reference evidence="10" key="1">
    <citation type="journal article" date="2023" name="BMC Genomics">
        <title>Chromosome-level genome assemblies of Cutaneotrichosporon spp. (Trichosporonales, Basidiomycota) reveal imbalanced evolution between nucleotide sequences and chromosome synteny.</title>
        <authorList>
            <person name="Kobayashi Y."/>
            <person name="Kayamori A."/>
            <person name="Aoki K."/>
            <person name="Shiwa Y."/>
            <person name="Matsutani M."/>
            <person name="Fujita N."/>
            <person name="Sugita T."/>
            <person name="Iwasaki W."/>
            <person name="Tanaka N."/>
            <person name="Takashima M."/>
        </authorList>
    </citation>
    <scope>NUCLEOTIDE SEQUENCE</scope>
    <source>
        <strain evidence="10">HIS019</strain>
    </source>
</reference>
<evidence type="ECO:0000256" key="3">
    <source>
        <dbReference type="ARBA" id="ARBA00022989"/>
    </source>
</evidence>
<feature type="compositionally biased region" description="Basic residues" evidence="6">
    <location>
        <begin position="318"/>
        <end position="338"/>
    </location>
</feature>
<dbReference type="SUPFAM" id="SSF46565">
    <property type="entry name" value="Chaperone J-domain"/>
    <property type="match status" value="1"/>
</dbReference>
<evidence type="ECO:0000313" key="11">
    <source>
        <dbReference type="Proteomes" id="UP001233271"/>
    </source>
</evidence>
<keyword evidence="1 7" id="KW-0812">Transmembrane</keyword>
<evidence type="ECO:0000256" key="2">
    <source>
        <dbReference type="ARBA" id="ARBA00022729"/>
    </source>
</evidence>
<evidence type="ECO:0000313" key="10">
    <source>
        <dbReference type="EMBL" id="BEI88996.1"/>
    </source>
</evidence>
<dbReference type="InterPro" id="IPR001623">
    <property type="entry name" value="DnaJ_domain"/>
</dbReference>
<feature type="domain" description="J" evidence="9">
    <location>
        <begin position="43"/>
        <end position="108"/>
    </location>
</feature>
<evidence type="ECO:0000256" key="5">
    <source>
        <dbReference type="ARBA" id="ARBA00037847"/>
    </source>
</evidence>
<dbReference type="PROSITE" id="PS50076">
    <property type="entry name" value="DNAJ_2"/>
    <property type="match status" value="1"/>
</dbReference>
<evidence type="ECO:0000256" key="1">
    <source>
        <dbReference type="ARBA" id="ARBA00022692"/>
    </source>
</evidence>
<feature type="signal peptide" evidence="8">
    <location>
        <begin position="1"/>
        <end position="19"/>
    </location>
</feature>